<keyword evidence="3" id="KW-0053">Apoptosis</keyword>
<keyword evidence="9" id="KW-0804">Transcription</keyword>
<dbReference type="GO" id="GO:0005634">
    <property type="term" value="C:nucleus"/>
    <property type="evidence" value="ECO:0007669"/>
    <property type="project" value="UniProtKB-SubCell"/>
</dbReference>
<comment type="cofactor">
    <cofactor evidence="11">
        <name>Zn(2+)</name>
        <dbReference type="ChEBI" id="CHEBI:29105"/>
    </cofactor>
    <text evidence="11">Binds 1 zinc ion per subunit.</text>
</comment>
<evidence type="ECO:0000256" key="11">
    <source>
        <dbReference type="PIRSR" id="PIRSR602117-1"/>
    </source>
</evidence>
<accession>A0AAN9AF77</accession>
<keyword evidence="10" id="KW-0539">Nucleus</keyword>
<name>A0AAN9AF77_HALRR</name>
<feature type="site" description="Interaction with DNA" evidence="12">
    <location>
        <position position="161"/>
    </location>
</feature>
<gene>
    <name evidence="15" type="primary">TP73</name>
    <name evidence="15" type="ORF">SK128_000258</name>
</gene>
<feature type="binding site" evidence="11">
    <location>
        <position position="276"/>
    </location>
    <ligand>
        <name>Zn(2+)</name>
        <dbReference type="ChEBI" id="CHEBI:29105"/>
    </ligand>
</feature>
<evidence type="ECO:0000256" key="7">
    <source>
        <dbReference type="ARBA" id="ARBA00023125"/>
    </source>
</evidence>
<proteinExistence type="inferred from homology"/>
<reference evidence="15 16" key="1">
    <citation type="submission" date="2023-11" db="EMBL/GenBank/DDBJ databases">
        <title>Halocaridina rubra genome assembly.</title>
        <authorList>
            <person name="Smith C."/>
        </authorList>
    </citation>
    <scope>NUCLEOTIDE SEQUENCE [LARGE SCALE GENOMIC DNA]</scope>
    <source>
        <strain evidence="15">EP-1</strain>
        <tissue evidence="15">Whole</tissue>
    </source>
</reference>
<dbReference type="EMBL" id="JAXCGZ010001951">
    <property type="protein sequence ID" value="KAK7084895.1"/>
    <property type="molecule type" value="Genomic_DNA"/>
</dbReference>
<dbReference type="SUPFAM" id="SSF49417">
    <property type="entry name" value="p53-like transcription factors"/>
    <property type="match status" value="1"/>
</dbReference>
<dbReference type="Gene3D" id="2.60.40.720">
    <property type="match status" value="1"/>
</dbReference>
<evidence type="ECO:0000256" key="1">
    <source>
        <dbReference type="ARBA" id="ARBA00004123"/>
    </source>
</evidence>
<organism evidence="15 16">
    <name type="scientific">Halocaridina rubra</name>
    <name type="common">Hawaiian red shrimp</name>
    <dbReference type="NCBI Taxonomy" id="373956"/>
    <lineage>
        <taxon>Eukaryota</taxon>
        <taxon>Metazoa</taxon>
        <taxon>Ecdysozoa</taxon>
        <taxon>Arthropoda</taxon>
        <taxon>Crustacea</taxon>
        <taxon>Multicrustacea</taxon>
        <taxon>Malacostraca</taxon>
        <taxon>Eumalacostraca</taxon>
        <taxon>Eucarida</taxon>
        <taxon>Decapoda</taxon>
        <taxon>Pleocyemata</taxon>
        <taxon>Caridea</taxon>
        <taxon>Atyoidea</taxon>
        <taxon>Atyidae</taxon>
        <taxon>Halocaridina</taxon>
    </lineage>
</organism>
<feature type="binding site" evidence="11">
    <location>
        <position position="214"/>
    </location>
    <ligand>
        <name>Zn(2+)</name>
        <dbReference type="ChEBI" id="CHEBI:29105"/>
    </ligand>
</feature>
<evidence type="ECO:0000256" key="2">
    <source>
        <dbReference type="ARBA" id="ARBA00006167"/>
    </source>
</evidence>
<dbReference type="AlphaFoldDB" id="A0AAN9AF77"/>
<dbReference type="GO" id="GO:0006915">
    <property type="term" value="P:apoptotic process"/>
    <property type="evidence" value="ECO:0007669"/>
    <property type="project" value="UniProtKB-KW"/>
</dbReference>
<keyword evidence="4 11" id="KW-0479">Metal-binding</keyword>
<comment type="subcellular location">
    <subcellularLocation>
        <location evidence="1">Nucleus</location>
    </subcellularLocation>
</comment>
<dbReference type="Proteomes" id="UP001381693">
    <property type="component" value="Unassembled WGS sequence"/>
</dbReference>
<evidence type="ECO:0000313" key="16">
    <source>
        <dbReference type="Proteomes" id="UP001381693"/>
    </source>
</evidence>
<evidence type="ECO:0000259" key="14">
    <source>
        <dbReference type="Pfam" id="PF00870"/>
    </source>
</evidence>
<evidence type="ECO:0000256" key="13">
    <source>
        <dbReference type="SAM" id="MobiDB-lite"/>
    </source>
</evidence>
<dbReference type="PRINTS" id="PR00386">
    <property type="entry name" value="P53SUPPRESSR"/>
</dbReference>
<dbReference type="GO" id="GO:0000978">
    <property type="term" value="F:RNA polymerase II cis-regulatory region sequence-specific DNA binding"/>
    <property type="evidence" value="ECO:0007669"/>
    <property type="project" value="TreeGrafter"/>
</dbReference>
<keyword evidence="5 11" id="KW-0862">Zinc</keyword>
<feature type="compositionally biased region" description="Low complexity" evidence="13">
    <location>
        <begin position="82"/>
        <end position="92"/>
    </location>
</feature>
<evidence type="ECO:0000256" key="3">
    <source>
        <dbReference type="ARBA" id="ARBA00022703"/>
    </source>
</evidence>
<feature type="domain" description="p53 DNA-binding" evidence="14">
    <location>
        <begin position="144"/>
        <end position="321"/>
    </location>
</feature>
<keyword evidence="6" id="KW-0805">Transcription regulation</keyword>
<dbReference type="PANTHER" id="PTHR11447:SF16">
    <property type="entry name" value="P53 PROTEIN LONG FORM VARIANT 1"/>
    <property type="match status" value="1"/>
</dbReference>
<dbReference type="InterPro" id="IPR002117">
    <property type="entry name" value="p53_tumour_suppressor"/>
</dbReference>
<evidence type="ECO:0000256" key="10">
    <source>
        <dbReference type="ARBA" id="ARBA00023242"/>
    </source>
</evidence>
<evidence type="ECO:0000256" key="6">
    <source>
        <dbReference type="ARBA" id="ARBA00023015"/>
    </source>
</evidence>
<keyword evidence="8" id="KW-0010">Activator</keyword>
<evidence type="ECO:0000256" key="8">
    <source>
        <dbReference type="ARBA" id="ARBA00023159"/>
    </source>
</evidence>
<dbReference type="InterPro" id="IPR012346">
    <property type="entry name" value="p53/RUNT-type_TF_DNA-bd_sf"/>
</dbReference>
<dbReference type="InterPro" id="IPR008967">
    <property type="entry name" value="p53-like_TF_DNA-bd_sf"/>
</dbReference>
<dbReference type="PANTHER" id="PTHR11447">
    <property type="entry name" value="CELLULAR TUMOR ANTIGEN P53"/>
    <property type="match status" value="1"/>
</dbReference>
<keyword evidence="7" id="KW-0238">DNA-binding</keyword>
<evidence type="ECO:0000256" key="12">
    <source>
        <dbReference type="PIRSR" id="PIRSR602117-2"/>
    </source>
</evidence>
<dbReference type="Pfam" id="PF00870">
    <property type="entry name" value="P53"/>
    <property type="match status" value="1"/>
</dbReference>
<feature type="binding site" evidence="11">
    <location>
        <position position="272"/>
    </location>
    <ligand>
        <name>Zn(2+)</name>
        <dbReference type="ChEBI" id="CHEBI:29105"/>
    </ligand>
</feature>
<dbReference type="CDD" id="cd08367">
    <property type="entry name" value="P53"/>
    <property type="match status" value="1"/>
</dbReference>
<evidence type="ECO:0000256" key="4">
    <source>
        <dbReference type="ARBA" id="ARBA00022723"/>
    </source>
</evidence>
<dbReference type="GO" id="GO:0046872">
    <property type="term" value="F:metal ion binding"/>
    <property type="evidence" value="ECO:0007669"/>
    <property type="project" value="UniProtKB-KW"/>
</dbReference>
<comment type="similarity">
    <text evidence="2">Belongs to the p53 family.</text>
</comment>
<evidence type="ECO:0000256" key="5">
    <source>
        <dbReference type="ARBA" id="ARBA00022833"/>
    </source>
</evidence>
<protein>
    <submittedName>
        <fullName evidence="15">Tumor protein p73</fullName>
    </submittedName>
</protein>
<feature type="region of interest" description="Disordered" evidence="13">
    <location>
        <begin position="74"/>
        <end position="98"/>
    </location>
</feature>
<keyword evidence="16" id="KW-1185">Reference proteome</keyword>
<sequence length="419" mass="46975">MGPHFHHLVPSPSYELPQEINSQQELGEISVFSGIVHSASVQQHTVSDNVSYHSHQQQPHDHCGNHSARVQDLMQLPPNPWDSVNSNQSDSNSRGEGVSILQDQQLQNSSSHRLPDPNSNLVMPVPSVQEPPQQCPMIPSLTPWSGVYDFKVSLTTDNRDKSNWCYNLGLQKLYTRPNIAVPVNISVHGRCDAAIRITPVFKQSQHRSEPVGRCYNCKSTGGCDPSLREHIVQVEGESSQYNIVQGRLIVTVPLGRPPPGEDKSTILIKLMCLTSCVGGPNRRPFCLVFTLLCNSTGSEIGRQILDIKCCKCPNRDMTSERNVNRNDNIMSSQMSVDEEKSSKIREIASEIRVGQKRKRSAVDVEFVTKLEPGTTQLEFVAVPVQFVHEVKRHINLLMVREAMRQSQPNYVLYPEEEKT</sequence>
<dbReference type="GO" id="GO:0000981">
    <property type="term" value="F:DNA-binding transcription factor activity, RNA polymerase II-specific"/>
    <property type="evidence" value="ECO:0007669"/>
    <property type="project" value="TreeGrafter"/>
</dbReference>
<comment type="caution">
    <text evidence="15">The sequence shown here is derived from an EMBL/GenBank/DDBJ whole genome shotgun (WGS) entry which is preliminary data.</text>
</comment>
<evidence type="ECO:0000313" key="15">
    <source>
        <dbReference type="EMBL" id="KAK7084895.1"/>
    </source>
</evidence>
<evidence type="ECO:0000256" key="9">
    <source>
        <dbReference type="ARBA" id="ARBA00023163"/>
    </source>
</evidence>
<dbReference type="InterPro" id="IPR011615">
    <property type="entry name" value="p53_DNA-bd"/>
</dbReference>